<dbReference type="Proteomes" id="UP000297839">
    <property type="component" value="Unassembled WGS sequence"/>
</dbReference>
<dbReference type="GO" id="GO:0004806">
    <property type="term" value="F:triacylglycerol lipase activity"/>
    <property type="evidence" value="ECO:0007669"/>
    <property type="project" value="InterPro"/>
</dbReference>
<keyword evidence="1" id="KW-0732">Signal</keyword>
<gene>
    <name evidence="3" type="ORF">EZ216_14525</name>
</gene>
<dbReference type="InterPro" id="IPR005152">
    <property type="entry name" value="Lipase_secreted"/>
</dbReference>
<feature type="signal peptide" evidence="1">
    <location>
        <begin position="1"/>
        <end position="20"/>
    </location>
</feature>
<keyword evidence="4" id="KW-1185">Reference proteome</keyword>
<dbReference type="PANTHER" id="PTHR34853">
    <property type="match status" value="1"/>
</dbReference>
<dbReference type="GO" id="GO:0016042">
    <property type="term" value="P:lipid catabolic process"/>
    <property type="evidence" value="ECO:0007669"/>
    <property type="project" value="InterPro"/>
</dbReference>
<dbReference type="InterPro" id="IPR029058">
    <property type="entry name" value="AB_hydrolase_fold"/>
</dbReference>
<dbReference type="RefSeq" id="WP_135250496.1">
    <property type="nucleotide sequence ID" value="NZ_SMLK01000004.1"/>
</dbReference>
<evidence type="ECO:0000256" key="1">
    <source>
        <dbReference type="SAM" id="SignalP"/>
    </source>
</evidence>
<sequence>MNQLKRLMLLAAAAALSACGGGGSSTSGGTGALLQDPQSRSALAPAALQAVLDGQQPGLSAVLGAPTCTVTTYSIKYSTLGALGEATDATAALMVPSGPAAVCNGPHPVVIYAHGTEEKTSFDMADPAAHQESAEVAAVYAAQGYIVVAPNYAGYAGSSLRYHAYLNGSQQSIDVRDAYRAARVAFAKVSTSESGKLFLTGVSQGGYVAMATQRLMQLSADLTGVPVTAMAPISGPYAMSLLTDAVFGGSPNLGGPLFLPMVLNGYQKAYGDIYASPSDVYEAQYATGIETLVPGASSFTDLVVAGKLPQLALFAADSLPQNAGFEIFFNADHLVKTSFRNTILADITANPCAANPAGCSPSTGLRKAARRNDLRTYVPNVPSLLCGGHNDPISFWANAQATAGYFTANGMQSSRLTLLDIDSPVGSSDPYAAMKTGFQAALAATAPDDVLPAYHGFLVTPFCNLAARQFFERAGAH</sequence>
<dbReference type="GO" id="GO:0006508">
    <property type="term" value="P:proteolysis"/>
    <property type="evidence" value="ECO:0007669"/>
    <property type="project" value="InterPro"/>
</dbReference>
<dbReference type="OrthoDB" id="9798122at2"/>
<evidence type="ECO:0000313" key="3">
    <source>
        <dbReference type="EMBL" id="TFZ00310.1"/>
    </source>
</evidence>
<dbReference type="PROSITE" id="PS51257">
    <property type="entry name" value="PROKAR_LIPOPROTEIN"/>
    <property type="match status" value="1"/>
</dbReference>
<name>A0A4Z0BPH6_9BURK</name>
<dbReference type="PANTHER" id="PTHR34853:SF1">
    <property type="entry name" value="LIPASE 5"/>
    <property type="match status" value="1"/>
</dbReference>
<protein>
    <recommendedName>
        <fullName evidence="2">Peptidase S9 prolyl oligopeptidase catalytic domain-containing protein</fullName>
    </recommendedName>
</protein>
<reference evidence="3 4" key="1">
    <citation type="submission" date="2019-03" db="EMBL/GenBank/DDBJ databases">
        <title>Ramlibacter sp. 18x22-1, whole genome shotgun sequence.</title>
        <authorList>
            <person name="Zhang X."/>
            <person name="Feng G."/>
            <person name="Zhu H."/>
        </authorList>
    </citation>
    <scope>NUCLEOTIDE SEQUENCE [LARGE SCALE GENOMIC DNA]</scope>
    <source>
        <strain evidence="3 4">18x22-1</strain>
    </source>
</reference>
<accession>A0A4Z0BPH6</accession>
<proteinExistence type="predicted"/>
<organism evidence="3 4">
    <name type="scientific">Ramlibacter humi</name>
    <dbReference type="NCBI Taxonomy" id="2530451"/>
    <lineage>
        <taxon>Bacteria</taxon>
        <taxon>Pseudomonadati</taxon>
        <taxon>Pseudomonadota</taxon>
        <taxon>Betaproteobacteria</taxon>
        <taxon>Burkholderiales</taxon>
        <taxon>Comamonadaceae</taxon>
        <taxon>Ramlibacter</taxon>
    </lineage>
</organism>
<dbReference type="InterPro" id="IPR001375">
    <property type="entry name" value="Peptidase_S9_cat"/>
</dbReference>
<comment type="caution">
    <text evidence="3">The sequence shown here is derived from an EMBL/GenBank/DDBJ whole genome shotgun (WGS) entry which is preliminary data.</text>
</comment>
<dbReference type="GO" id="GO:0008236">
    <property type="term" value="F:serine-type peptidase activity"/>
    <property type="evidence" value="ECO:0007669"/>
    <property type="project" value="InterPro"/>
</dbReference>
<feature type="domain" description="Peptidase S9 prolyl oligopeptidase catalytic" evidence="2">
    <location>
        <begin position="137"/>
        <end position="213"/>
    </location>
</feature>
<dbReference type="Gene3D" id="1.10.260.160">
    <property type="match status" value="1"/>
</dbReference>
<dbReference type="Pfam" id="PF00326">
    <property type="entry name" value="Peptidase_S9"/>
    <property type="match status" value="1"/>
</dbReference>
<dbReference type="EMBL" id="SMLK01000004">
    <property type="protein sequence ID" value="TFZ00310.1"/>
    <property type="molecule type" value="Genomic_DNA"/>
</dbReference>
<feature type="chain" id="PRO_5021445925" description="Peptidase S9 prolyl oligopeptidase catalytic domain-containing protein" evidence="1">
    <location>
        <begin position="21"/>
        <end position="477"/>
    </location>
</feature>
<dbReference type="SUPFAM" id="SSF53474">
    <property type="entry name" value="alpha/beta-Hydrolases"/>
    <property type="match status" value="1"/>
</dbReference>
<evidence type="ECO:0000313" key="4">
    <source>
        <dbReference type="Proteomes" id="UP000297839"/>
    </source>
</evidence>
<evidence type="ECO:0000259" key="2">
    <source>
        <dbReference type="Pfam" id="PF00326"/>
    </source>
</evidence>
<dbReference type="Gene3D" id="3.40.50.1820">
    <property type="entry name" value="alpha/beta hydrolase"/>
    <property type="match status" value="2"/>
</dbReference>
<dbReference type="AlphaFoldDB" id="A0A4Z0BPH6"/>